<dbReference type="EMBL" id="CP032819">
    <property type="protein sequence ID" value="AZS31556.1"/>
    <property type="molecule type" value="Genomic_DNA"/>
</dbReference>
<keyword evidence="2" id="KW-1185">Reference proteome</keyword>
<gene>
    <name evidence="1" type="ORF">D8S85_19720</name>
</gene>
<dbReference type="OrthoDB" id="1068481at2"/>
<dbReference type="Proteomes" id="UP000270673">
    <property type="component" value="Chromosome"/>
</dbReference>
<evidence type="ECO:0000313" key="1">
    <source>
        <dbReference type="EMBL" id="AZS31556.1"/>
    </source>
</evidence>
<accession>A0A3Q9IS62</accession>
<protein>
    <recommendedName>
        <fullName evidence="3">Phage tail protein</fullName>
    </recommendedName>
</protein>
<dbReference type="AlphaFoldDB" id="A0A3Q9IS62"/>
<reference evidence="1 2" key="1">
    <citation type="submission" date="2018-10" db="EMBL/GenBank/DDBJ databases">
        <title>Butyricimonas faecalis sp. nov., isolated from human faeces and emended description of the genus Butyricimonas.</title>
        <authorList>
            <person name="Le Roy T."/>
            <person name="Van der Smissen P."/>
            <person name="Paquot A."/>
            <person name="Delzenne N."/>
            <person name="Muccioli G."/>
            <person name="Collet J.-F."/>
            <person name="Cani P.D."/>
        </authorList>
    </citation>
    <scope>NUCLEOTIDE SEQUENCE [LARGE SCALE GENOMIC DNA]</scope>
    <source>
        <strain evidence="1 2">H184</strain>
    </source>
</reference>
<organism evidence="1 2">
    <name type="scientific">Butyricimonas faecalis</name>
    <dbReference type="NCBI Taxonomy" id="2093856"/>
    <lineage>
        <taxon>Bacteria</taxon>
        <taxon>Pseudomonadati</taxon>
        <taxon>Bacteroidota</taxon>
        <taxon>Bacteroidia</taxon>
        <taxon>Bacteroidales</taxon>
        <taxon>Odoribacteraceae</taxon>
        <taxon>Butyricimonas</taxon>
    </lineage>
</organism>
<dbReference type="GeneID" id="60062081"/>
<dbReference type="RefSeq" id="WP_005779424.1">
    <property type="nucleotide sequence ID" value="NZ_CP032819.1"/>
</dbReference>
<evidence type="ECO:0000313" key="2">
    <source>
        <dbReference type="Proteomes" id="UP000270673"/>
    </source>
</evidence>
<sequence length="153" mass="17150">MTMDILKGLLLINGVDVFVDYGAFLAEEKAGDTKNYSALLKPPSAKPHTAVSFREKDGEKLPDALLPAWEARDVTLQFAIIAADRAQFLSRYSSFLKFLKAGNKGWLTINPPELGRSYRMYYKDCTDYTQLTDFGGEVIAKFSVKFREPVPSL</sequence>
<evidence type="ECO:0008006" key="3">
    <source>
        <dbReference type="Google" id="ProtNLM"/>
    </source>
</evidence>
<dbReference type="KEGG" id="buy:D8S85_19720"/>
<name>A0A3Q9IS62_9BACT</name>
<proteinExistence type="predicted"/>